<dbReference type="Proteomes" id="UP001189429">
    <property type="component" value="Unassembled WGS sequence"/>
</dbReference>
<evidence type="ECO:0000313" key="2">
    <source>
        <dbReference type="EMBL" id="CAK0804793.1"/>
    </source>
</evidence>
<gene>
    <name evidence="2" type="ORF">PCOR1329_LOCUS11481</name>
</gene>
<proteinExistence type="predicted"/>
<keyword evidence="3" id="KW-1185">Reference proteome</keyword>
<feature type="region of interest" description="Disordered" evidence="1">
    <location>
        <begin position="1"/>
        <end position="71"/>
    </location>
</feature>
<feature type="compositionally biased region" description="Basic residues" evidence="1">
    <location>
        <begin position="174"/>
        <end position="184"/>
    </location>
</feature>
<sequence>PNRLRSKACLGPTVLLTPRRHGKGRRRTEGQTKSTASAGRDLHRAPLPPPGAALAGGCQKRPWPASDQATDAGRADAFVGEGATVVPAVGPVATVATSGGKVHLWLPFDGRWRAEASSARMAAPSQWRARRSYRRSCGRPRCQRGPRRGEGATERRMERGLARHGTARQPYKVGSHRPPRRHTT</sequence>
<name>A0ABN9QFP1_9DINO</name>
<reference evidence="2" key="1">
    <citation type="submission" date="2023-10" db="EMBL/GenBank/DDBJ databases">
        <authorList>
            <person name="Chen Y."/>
            <person name="Shah S."/>
            <person name="Dougan E. K."/>
            <person name="Thang M."/>
            <person name="Chan C."/>
        </authorList>
    </citation>
    <scope>NUCLEOTIDE SEQUENCE [LARGE SCALE GENOMIC DNA]</scope>
</reference>
<protein>
    <submittedName>
        <fullName evidence="2">Uncharacterized protein</fullName>
    </submittedName>
</protein>
<accession>A0ABN9QFP1</accession>
<evidence type="ECO:0000313" key="3">
    <source>
        <dbReference type="Proteomes" id="UP001189429"/>
    </source>
</evidence>
<feature type="compositionally biased region" description="Basic and acidic residues" evidence="1">
    <location>
        <begin position="147"/>
        <end position="161"/>
    </location>
</feature>
<comment type="caution">
    <text evidence="2">The sequence shown here is derived from an EMBL/GenBank/DDBJ whole genome shotgun (WGS) entry which is preliminary data.</text>
</comment>
<organism evidence="2 3">
    <name type="scientific">Prorocentrum cordatum</name>
    <dbReference type="NCBI Taxonomy" id="2364126"/>
    <lineage>
        <taxon>Eukaryota</taxon>
        <taxon>Sar</taxon>
        <taxon>Alveolata</taxon>
        <taxon>Dinophyceae</taxon>
        <taxon>Prorocentrales</taxon>
        <taxon>Prorocentraceae</taxon>
        <taxon>Prorocentrum</taxon>
    </lineage>
</organism>
<feature type="compositionally biased region" description="Basic residues" evidence="1">
    <location>
        <begin position="128"/>
        <end position="146"/>
    </location>
</feature>
<feature type="non-terminal residue" evidence="2">
    <location>
        <position position="1"/>
    </location>
</feature>
<dbReference type="EMBL" id="CAUYUJ010003321">
    <property type="protein sequence ID" value="CAK0804793.1"/>
    <property type="molecule type" value="Genomic_DNA"/>
</dbReference>
<feature type="region of interest" description="Disordered" evidence="1">
    <location>
        <begin position="128"/>
        <end position="184"/>
    </location>
</feature>
<evidence type="ECO:0000256" key="1">
    <source>
        <dbReference type="SAM" id="MobiDB-lite"/>
    </source>
</evidence>